<comment type="cofactor">
    <cofactor evidence="1">
        <name>Mg(2+)</name>
        <dbReference type="ChEBI" id="CHEBI:18420"/>
    </cofactor>
</comment>
<dbReference type="PANTHER" id="PTHR46470">
    <property type="entry name" value="N-ACYLNEURAMINATE-9-PHOSPHATASE"/>
    <property type="match status" value="1"/>
</dbReference>
<dbReference type="SFLD" id="SFLDG01129">
    <property type="entry name" value="C1.5:_HAD__Beta-PGM__Phosphata"/>
    <property type="match status" value="1"/>
</dbReference>
<gene>
    <name evidence="5" type="ORF">ACFQPE_03275</name>
</gene>
<sequence>MGDPIEAILFDLDDTLCTYRRSGQEILSLAFEAIGREPFFTAEGYYEIFDDFVTDSDSGLENRQRCFAALAERAGYSPSVGREVADAYAEERDQTNVRWLPGAKEALDVHSPDYSLALITNGPPEWQIQKIDALGIADRFETIVYAGYDTAPKPDPEPFHIALDRLNTEPERAVTVGNSLGSDVAGAHSAGVRSIWLDADGIDDPEPAPHHRIETMSDLTDDSRSLFTIAER</sequence>
<dbReference type="Pfam" id="PF00702">
    <property type="entry name" value="Hydrolase"/>
    <property type="match status" value="1"/>
</dbReference>
<comment type="caution">
    <text evidence="5">The sequence shown here is derived from an EMBL/GenBank/DDBJ whole genome shotgun (WGS) entry which is preliminary data.</text>
</comment>
<proteinExistence type="inferred from homology"/>
<dbReference type="InterPro" id="IPR051400">
    <property type="entry name" value="HAD-like_hydrolase"/>
</dbReference>
<dbReference type="SFLD" id="SFLDS00003">
    <property type="entry name" value="Haloacid_Dehalogenase"/>
    <property type="match status" value="1"/>
</dbReference>
<protein>
    <submittedName>
        <fullName evidence="5">HAD family hydrolase</fullName>
        <ecNumber evidence="5">3.1.3.-</ecNumber>
    </submittedName>
</protein>
<comment type="similarity">
    <text evidence="2">Belongs to the HAD-like hydrolase superfamily.</text>
</comment>
<dbReference type="EC" id="3.1.3.-" evidence="5"/>
<evidence type="ECO:0000313" key="6">
    <source>
        <dbReference type="Proteomes" id="UP001596547"/>
    </source>
</evidence>
<dbReference type="InterPro" id="IPR023214">
    <property type="entry name" value="HAD_sf"/>
</dbReference>
<keyword evidence="3 5" id="KW-0378">Hydrolase</keyword>
<dbReference type="RefSeq" id="WP_276305218.1">
    <property type="nucleotide sequence ID" value="NZ_CP119992.1"/>
</dbReference>
<dbReference type="Proteomes" id="UP001596547">
    <property type="component" value="Unassembled WGS sequence"/>
</dbReference>
<evidence type="ECO:0000256" key="2">
    <source>
        <dbReference type="ARBA" id="ARBA00007958"/>
    </source>
</evidence>
<organism evidence="5 6">
    <name type="scientific">Halomarina halobia</name>
    <dbReference type="NCBI Taxonomy" id="3033386"/>
    <lineage>
        <taxon>Archaea</taxon>
        <taxon>Methanobacteriati</taxon>
        <taxon>Methanobacteriota</taxon>
        <taxon>Stenosarchaea group</taxon>
        <taxon>Halobacteria</taxon>
        <taxon>Halobacteriales</taxon>
        <taxon>Natronomonadaceae</taxon>
        <taxon>Halomarina</taxon>
    </lineage>
</organism>
<dbReference type="Gene3D" id="1.20.120.710">
    <property type="entry name" value="Haloacid dehalogenase hydrolase-like domain"/>
    <property type="match status" value="1"/>
</dbReference>
<dbReference type="InterPro" id="IPR006439">
    <property type="entry name" value="HAD-SF_hydro_IA"/>
</dbReference>
<reference evidence="5 6" key="1">
    <citation type="journal article" date="2019" name="Int. J. Syst. Evol. Microbiol.">
        <title>The Global Catalogue of Microorganisms (GCM) 10K type strain sequencing project: providing services to taxonomists for standard genome sequencing and annotation.</title>
        <authorList>
            <consortium name="The Broad Institute Genomics Platform"/>
            <consortium name="The Broad Institute Genome Sequencing Center for Infectious Disease"/>
            <person name="Wu L."/>
            <person name="Ma J."/>
        </authorList>
    </citation>
    <scope>NUCLEOTIDE SEQUENCE [LARGE SCALE GENOMIC DNA]</scope>
    <source>
        <strain evidence="5 6">PSR21</strain>
    </source>
</reference>
<accession>A0ABD6A691</accession>
<dbReference type="EMBL" id="JBHTBF010000001">
    <property type="protein sequence ID" value="MFC7315817.1"/>
    <property type="molecule type" value="Genomic_DNA"/>
</dbReference>
<dbReference type="SUPFAM" id="SSF56784">
    <property type="entry name" value="HAD-like"/>
    <property type="match status" value="1"/>
</dbReference>
<evidence type="ECO:0000256" key="3">
    <source>
        <dbReference type="ARBA" id="ARBA00022801"/>
    </source>
</evidence>
<name>A0ABD6A691_9EURY</name>
<dbReference type="AlphaFoldDB" id="A0ABD6A691"/>
<keyword evidence="4" id="KW-0460">Magnesium</keyword>
<evidence type="ECO:0000256" key="4">
    <source>
        <dbReference type="ARBA" id="ARBA00022842"/>
    </source>
</evidence>
<keyword evidence="6" id="KW-1185">Reference proteome</keyword>
<dbReference type="PRINTS" id="PR00413">
    <property type="entry name" value="HADHALOGNASE"/>
</dbReference>
<dbReference type="GO" id="GO:0044281">
    <property type="term" value="P:small molecule metabolic process"/>
    <property type="evidence" value="ECO:0007669"/>
    <property type="project" value="UniProtKB-ARBA"/>
</dbReference>
<evidence type="ECO:0000256" key="1">
    <source>
        <dbReference type="ARBA" id="ARBA00001946"/>
    </source>
</evidence>
<dbReference type="GeneID" id="79314793"/>
<dbReference type="GO" id="GO:0016787">
    <property type="term" value="F:hydrolase activity"/>
    <property type="evidence" value="ECO:0007669"/>
    <property type="project" value="UniProtKB-KW"/>
</dbReference>
<dbReference type="Gene3D" id="3.40.50.1000">
    <property type="entry name" value="HAD superfamily/HAD-like"/>
    <property type="match status" value="1"/>
</dbReference>
<evidence type="ECO:0000313" key="5">
    <source>
        <dbReference type="EMBL" id="MFC7315817.1"/>
    </source>
</evidence>
<dbReference type="InterPro" id="IPR036412">
    <property type="entry name" value="HAD-like_sf"/>
</dbReference>